<proteinExistence type="predicted"/>
<feature type="transmembrane region" description="Helical" evidence="1">
    <location>
        <begin position="12"/>
        <end position="32"/>
    </location>
</feature>
<organism evidence="2 3">
    <name type="scientific">Brevundimonas staleyi</name>
    <dbReference type="NCBI Taxonomy" id="74326"/>
    <lineage>
        <taxon>Bacteria</taxon>
        <taxon>Pseudomonadati</taxon>
        <taxon>Pseudomonadota</taxon>
        <taxon>Alphaproteobacteria</taxon>
        <taxon>Caulobacterales</taxon>
        <taxon>Caulobacteraceae</taxon>
        <taxon>Brevundimonas</taxon>
    </lineage>
</organism>
<feature type="transmembrane region" description="Helical" evidence="1">
    <location>
        <begin position="127"/>
        <end position="146"/>
    </location>
</feature>
<dbReference type="EMBL" id="JBHSLF010000015">
    <property type="protein sequence ID" value="MFC5343868.1"/>
    <property type="molecule type" value="Genomic_DNA"/>
</dbReference>
<protein>
    <submittedName>
        <fullName evidence="2">DUF2214 family protein</fullName>
    </submittedName>
</protein>
<evidence type="ECO:0000313" key="2">
    <source>
        <dbReference type="EMBL" id="MFC5343868.1"/>
    </source>
</evidence>
<name>A0ABW0FUC3_9CAUL</name>
<dbReference type="RefSeq" id="WP_374036192.1">
    <property type="nucleotide sequence ID" value="NZ_CP169082.1"/>
</dbReference>
<dbReference type="Pfam" id="PF09980">
    <property type="entry name" value="DUF2214"/>
    <property type="match status" value="1"/>
</dbReference>
<evidence type="ECO:0000313" key="3">
    <source>
        <dbReference type="Proteomes" id="UP001596152"/>
    </source>
</evidence>
<keyword evidence="3" id="KW-1185">Reference proteome</keyword>
<accession>A0ABW0FUC3</accession>
<reference evidence="3" key="1">
    <citation type="journal article" date="2019" name="Int. J. Syst. Evol. Microbiol.">
        <title>The Global Catalogue of Microorganisms (GCM) 10K type strain sequencing project: providing services to taxonomists for standard genome sequencing and annotation.</title>
        <authorList>
            <consortium name="The Broad Institute Genomics Platform"/>
            <consortium name="The Broad Institute Genome Sequencing Center for Infectious Disease"/>
            <person name="Wu L."/>
            <person name="Ma J."/>
        </authorList>
    </citation>
    <scope>NUCLEOTIDE SEQUENCE [LARGE SCALE GENOMIC DNA]</scope>
    <source>
        <strain evidence="3">JCM 12125</strain>
    </source>
</reference>
<comment type="caution">
    <text evidence="2">The sequence shown here is derived from an EMBL/GenBank/DDBJ whole genome shotgun (WGS) entry which is preliminary data.</text>
</comment>
<evidence type="ECO:0000256" key="1">
    <source>
        <dbReference type="SAM" id="Phobius"/>
    </source>
</evidence>
<dbReference type="InterPro" id="IPR018706">
    <property type="entry name" value="DUF2214_membrane"/>
</dbReference>
<gene>
    <name evidence="2" type="ORF">ACFPIE_08090</name>
</gene>
<keyword evidence="1" id="KW-0812">Transmembrane</keyword>
<feature type="transmembrane region" description="Helical" evidence="1">
    <location>
        <begin position="44"/>
        <end position="66"/>
    </location>
</feature>
<feature type="transmembrane region" description="Helical" evidence="1">
    <location>
        <begin position="78"/>
        <end position="102"/>
    </location>
</feature>
<dbReference type="Proteomes" id="UP001596152">
    <property type="component" value="Unassembled WGS sequence"/>
</dbReference>
<sequence>MSGLGLDLGLAIAHHILVFGLAIMLAMELAYLRAERPPVGRLAGLDAGYGMTSLLIIAVGVCRVLWGAKGWAAYEANPFFWAKVGTFAIMGLCSIAPTITFLRWRKAFRANPAFAPEAGEVARVTRWVRIELLLLFPLVGFAAAMARV</sequence>
<keyword evidence="1" id="KW-0472">Membrane</keyword>
<keyword evidence="1" id="KW-1133">Transmembrane helix</keyword>